<gene>
    <name evidence="9" type="primary">MED8</name>
    <name evidence="11" type="ORF">RCO7_01301</name>
</gene>
<dbReference type="GO" id="GO:0006357">
    <property type="term" value="P:regulation of transcription by RNA polymerase II"/>
    <property type="evidence" value="ECO:0007669"/>
    <property type="project" value="InterPro"/>
</dbReference>
<evidence type="ECO:0000256" key="5">
    <source>
        <dbReference type="ARBA" id="ARBA00023159"/>
    </source>
</evidence>
<protein>
    <recommendedName>
        <fullName evidence="3 9">Mediator of RNA polymerase II transcription subunit 8</fullName>
    </recommendedName>
    <alternativeName>
        <fullName evidence="8 9">Mediator complex subunit 8</fullName>
    </alternativeName>
</protein>
<evidence type="ECO:0000256" key="4">
    <source>
        <dbReference type="ARBA" id="ARBA00023015"/>
    </source>
</evidence>
<dbReference type="Pfam" id="PF10232">
    <property type="entry name" value="Med8"/>
    <property type="match status" value="1"/>
</dbReference>
<dbReference type="Gene3D" id="1.20.58.1710">
    <property type="match status" value="1"/>
</dbReference>
<comment type="similarity">
    <text evidence="2 9">Belongs to the Mediator complex subunit 8 family.</text>
</comment>
<dbReference type="PANTHER" id="PTHR13074:SF9">
    <property type="entry name" value="MEDIATOR OF RNA POLYMERASE II TRANSCRIPTION SUBUNIT 8"/>
    <property type="match status" value="1"/>
</dbReference>
<keyword evidence="4 9" id="KW-0805">Transcription regulation</keyword>
<comment type="subunit">
    <text evidence="9">Component of the Mediator complex.</text>
</comment>
<evidence type="ECO:0000256" key="6">
    <source>
        <dbReference type="ARBA" id="ARBA00023163"/>
    </source>
</evidence>
<evidence type="ECO:0000256" key="9">
    <source>
        <dbReference type="RuleBase" id="RU364144"/>
    </source>
</evidence>
<dbReference type="InParanoid" id="A0A1E1K570"/>
<reference evidence="12" key="1">
    <citation type="submission" date="2016-03" db="EMBL/GenBank/DDBJ databases">
        <authorList>
            <person name="Ploux O."/>
        </authorList>
    </citation>
    <scope>NUCLEOTIDE SEQUENCE [LARGE SCALE GENOMIC DNA]</scope>
    <source>
        <strain evidence="12">UK7</strain>
    </source>
</reference>
<keyword evidence="6 9" id="KW-0804">Transcription</keyword>
<dbReference type="PANTHER" id="PTHR13074">
    <property type="entry name" value="MEDIATOR OF RNA POLYMERASE II TRANSCRIPTION SUBUNIT 8"/>
    <property type="match status" value="1"/>
</dbReference>
<evidence type="ECO:0000256" key="10">
    <source>
        <dbReference type="SAM" id="MobiDB-lite"/>
    </source>
</evidence>
<evidence type="ECO:0000256" key="2">
    <source>
        <dbReference type="ARBA" id="ARBA00005716"/>
    </source>
</evidence>
<proteinExistence type="inferred from homology"/>
<evidence type="ECO:0000256" key="8">
    <source>
        <dbReference type="ARBA" id="ARBA00031261"/>
    </source>
</evidence>
<dbReference type="Gene3D" id="6.10.250.2610">
    <property type="match status" value="1"/>
</dbReference>
<comment type="caution">
    <text evidence="11">The sequence shown here is derived from an EMBL/GenBank/DDBJ whole genome shotgun (WGS) entry which is preliminary data.</text>
</comment>
<keyword evidence="7 9" id="KW-0539">Nucleus</keyword>
<dbReference type="GO" id="GO:0000978">
    <property type="term" value="F:RNA polymerase II cis-regulatory region sequence-specific DNA binding"/>
    <property type="evidence" value="ECO:0007669"/>
    <property type="project" value="TreeGrafter"/>
</dbReference>
<accession>A0A1E1K570</accession>
<dbReference type="GO" id="GO:0003712">
    <property type="term" value="F:transcription coregulator activity"/>
    <property type="evidence" value="ECO:0007669"/>
    <property type="project" value="InterPro"/>
</dbReference>
<evidence type="ECO:0000256" key="3">
    <source>
        <dbReference type="ARBA" id="ARBA00020637"/>
    </source>
</evidence>
<feature type="region of interest" description="Disordered" evidence="10">
    <location>
        <begin position="184"/>
        <end position="208"/>
    </location>
</feature>
<evidence type="ECO:0000256" key="1">
    <source>
        <dbReference type="ARBA" id="ARBA00004123"/>
    </source>
</evidence>
<dbReference type="GO" id="GO:0070847">
    <property type="term" value="C:core mediator complex"/>
    <property type="evidence" value="ECO:0007669"/>
    <property type="project" value="TreeGrafter"/>
</dbReference>
<feature type="compositionally biased region" description="Acidic residues" evidence="10">
    <location>
        <begin position="189"/>
        <end position="206"/>
    </location>
</feature>
<name>A0A1E1K570_9HELO</name>
<keyword evidence="12" id="KW-1185">Reference proteome</keyword>
<evidence type="ECO:0000313" key="12">
    <source>
        <dbReference type="Proteomes" id="UP000178129"/>
    </source>
</evidence>
<sequence length="258" mass="28810">MAQPSLNQEDIKVLEQVRQRVFQLTNNIASLKSDVLRSNPLPPWYMNSLVSLKGNSLQTSASILASNIETLTTLMSKNADLLNRTVVYPSTNYPGRSQEAILTQLLRKKLEPSVESYVSEARTSQSQFAETATPTSEKESTELLNFALDWLGGRIVKYVTEDAGDYTIEERERGIENVNTGLKRKLDEDASEEDDTDEDEDEEMEDVGVAVTKVRRSSAGEVEFELSEVKKIDPDAKMRNIEDILRFATTGVAADGPR</sequence>
<evidence type="ECO:0000313" key="11">
    <source>
        <dbReference type="EMBL" id="CZS93040.1"/>
    </source>
</evidence>
<evidence type="ECO:0000256" key="7">
    <source>
        <dbReference type="ARBA" id="ARBA00023242"/>
    </source>
</evidence>
<comment type="function">
    <text evidence="9">Component of the Mediator complex, a coactivator involved in the regulated transcription of nearly all RNA polymerase II-dependent genes. Mediator functions as a bridge to convey information from gene-specific regulatory proteins to the basal RNA polymerase II transcription machinery. Mediator is recruited to promoters by direct interactions with regulatory proteins and serves as a scaffold for the assembly of a functional preinitiation complex with RNA polymerase II and the general transcription factors.</text>
</comment>
<comment type="subcellular location">
    <subcellularLocation>
        <location evidence="1 9">Nucleus</location>
    </subcellularLocation>
</comment>
<dbReference type="InterPro" id="IPR019364">
    <property type="entry name" value="Mediatior_Med8_fun/met"/>
</dbReference>
<keyword evidence="5 9" id="KW-0010">Activator</keyword>
<dbReference type="GO" id="GO:0016592">
    <property type="term" value="C:mediator complex"/>
    <property type="evidence" value="ECO:0007669"/>
    <property type="project" value="InterPro"/>
</dbReference>
<organism evidence="11 12">
    <name type="scientific">Rhynchosporium graminicola</name>
    <dbReference type="NCBI Taxonomy" id="2792576"/>
    <lineage>
        <taxon>Eukaryota</taxon>
        <taxon>Fungi</taxon>
        <taxon>Dikarya</taxon>
        <taxon>Ascomycota</taxon>
        <taxon>Pezizomycotina</taxon>
        <taxon>Leotiomycetes</taxon>
        <taxon>Helotiales</taxon>
        <taxon>Ploettnerulaceae</taxon>
        <taxon>Rhynchosporium</taxon>
    </lineage>
</organism>
<dbReference type="STRING" id="914237.A0A1E1K570"/>
<dbReference type="AlphaFoldDB" id="A0A1E1K570"/>
<dbReference type="EMBL" id="FJUW01000007">
    <property type="protein sequence ID" value="CZS93040.1"/>
    <property type="molecule type" value="Genomic_DNA"/>
</dbReference>
<dbReference type="Proteomes" id="UP000178129">
    <property type="component" value="Unassembled WGS sequence"/>
</dbReference>